<dbReference type="OrthoDB" id="10304672at2759"/>
<protein>
    <submittedName>
        <fullName evidence="1">Uncharacterized protein</fullName>
    </submittedName>
</protein>
<gene>
    <name evidence="1" type="ORF">DRE_01806</name>
</gene>
<dbReference type="HOGENOM" id="CLU_1695429_0_0_1"/>
<dbReference type="Proteomes" id="UP000024837">
    <property type="component" value="Unassembled WGS sequence"/>
</dbReference>
<proteinExistence type="predicted"/>
<organism evidence="1 2">
    <name type="scientific">Drechslerella stenobrocha 248</name>
    <dbReference type="NCBI Taxonomy" id="1043628"/>
    <lineage>
        <taxon>Eukaryota</taxon>
        <taxon>Fungi</taxon>
        <taxon>Dikarya</taxon>
        <taxon>Ascomycota</taxon>
        <taxon>Pezizomycotina</taxon>
        <taxon>Orbiliomycetes</taxon>
        <taxon>Orbiliales</taxon>
        <taxon>Orbiliaceae</taxon>
        <taxon>Drechslerella</taxon>
    </lineage>
</organism>
<keyword evidence="2" id="KW-1185">Reference proteome</keyword>
<evidence type="ECO:0000313" key="2">
    <source>
        <dbReference type="Proteomes" id="UP000024837"/>
    </source>
</evidence>
<sequence length="155" mass="18048">MNDSAFNPEIVNPRTPEERAFAKIEHINLWAKVSKVRDLLGLSLQPGDHPDVQNSLDVMWSNLKRSVRQLSQNFDFFNDSIANELIILEQFLQIPEIKRLSGDECWDGSFYPRRMKIDPVRAARWFINNRREAVKHAHNLAMRKGSYTRGEPSGW</sequence>
<dbReference type="EMBL" id="KI966372">
    <property type="protein sequence ID" value="EWC48584.1"/>
    <property type="molecule type" value="Genomic_DNA"/>
</dbReference>
<dbReference type="AlphaFoldDB" id="W7HYK5"/>
<accession>W7HYK5</accession>
<reference evidence="1 2" key="1">
    <citation type="submission" date="2013-05" db="EMBL/GenBank/DDBJ databases">
        <title>Drechslerella stenobrocha genome reveals carnivorous origination and mechanical trapping mechanism of predatory fungi.</title>
        <authorList>
            <person name="Liu X."/>
            <person name="Zhang W."/>
            <person name="Liu K."/>
        </authorList>
    </citation>
    <scope>NUCLEOTIDE SEQUENCE [LARGE SCALE GENOMIC DNA]</scope>
    <source>
        <strain evidence="1 2">248</strain>
    </source>
</reference>
<evidence type="ECO:0000313" key="1">
    <source>
        <dbReference type="EMBL" id="EWC48584.1"/>
    </source>
</evidence>
<name>W7HYK5_9PEZI</name>